<keyword evidence="1" id="KW-1133">Transmembrane helix</keyword>
<keyword evidence="3" id="KW-1185">Reference proteome</keyword>
<protein>
    <recommendedName>
        <fullName evidence="4">Flippase-like domain-containing protein</fullName>
    </recommendedName>
</protein>
<feature type="transmembrane region" description="Helical" evidence="1">
    <location>
        <begin position="52"/>
        <end position="69"/>
    </location>
</feature>
<accession>A0A556MU97</accession>
<gene>
    <name evidence="2" type="ORF">FO440_04010</name>
</gene>
<dbReference type="RefSeq" id="WP_144246933.1">
    <property type="nucleotide sequence ID" value="NZ_VLPK01000001.1"/>
</dbReference>
<evidence type="ECO:0000313" key="2">
    <source>
        <dbReference type="EMBL" id="TSJ43368.1"/>
    </source>
</evidence>
<keyword evidence="1" id="KW-0812">Transmembrane</keyword>
<feature type="transmembrane region" description="Helical" evidence="1">
    <location>
        <begin position="244"/>
        <end position="263"/>
    </location>
</feature>
<feature type="transmembrane region" description="Helical" evidence="1">
    <location>
        <begin position="122"/>
        <end position="153"/>
    </location>
</feature>
<dbReference type="Proteomes" id="UP000318733">
    <property type="component" value="Unassembled WGS sequence"/>
</dbReference>
<name>A0A556MU97_9SPHI</name>
<comment type="caution">
    <text evidence="2">The sequence shown here is derived from an EMBL/GenBank/DDBJ whole genome shotgun (WGS) entry which is preliminary data.</text>
</comment>
<dbReference type="OrthoDB" id="1121314at2"/>
<reference evidence="2 3" key="1">
    <citation type="submission" date="2019-07" db="EMBL/GenBank/DDBJ databases">
        <authorList>
            <person name="Huq M.A."/>
        </authorList>
    </citation>
    <scope>NUCLEOTIDE SEQUENCE [LARGE SCALE GENOMIC DNA]</scope>
    <source>
        <strain evidence="2 3">MAH-19</strain>
    </source>
</reference>
<proteinExistence type="predicted"/>
<feature type="transmembrane region" description="Helical" evidence="1">
    <location>
        <begin position="290"/>
        <end position="316"/>
    </location>
</feature>
<dbReference type="EMBL" id="VLPK01000001">
    <property type="protein sequence ID" value="TSJ43368.1"/>
    <property type="molecule type" value="Genomic_DNA"/>
</dbReference>
<dbReference type="AlphaFoldDB" id="A0A556MU97"/>
<keyword evidence="1" id="KW-0472">Membrane</keyword>
<organism evidence="2 3">
    <name type="scientific">Mucilaginibacter corticis</name>
    <dbReference type="NCBI Taxonomy" id="2597670"/>
    <lineage>
        <taxon>Bacteria</taxon>
        <taxon>Pseudomonadati</taxon>
        <taxon>Bacteroidota</taxon>
        <taxon>Sphingobacteriia</taxon>
        <taxon>Sphingobacteriales</taxon>
        <taxon>Sphingobacteriaceae</taxon>
        <taxon>Mucilaginibacter</taxon>
    </lineage>
</organism>
<sequence length="325" mass="37487">MLTTIAKKFFSYLLKATILVLAFVFIYHQYLIKGNNLKEFQKAVNRLNHQQVTIIMSVVVALMLANWLVECLKWQHLTKKLVKISLWECIEGVFCGLTWAIFTPNRIGEYGGRVMFLPPRKRIHGVFAMAVGSFGQNVITNVLGAAALIWFCFTFLHLNGWLLAGITVLGIVFMTLFLVLYFNIKWLVRLLNSISFLRKYHRFFDIMGAYKFTDLVNIMFFCLTRFFIFSFQYYLVIHLLVPDIPFVDVILMVFIVFFIQSALPSLDLLDVPVRATASATLFAYVTHQQIAIIAAFTSIWLINLIIPAILGSLFIFNLKFFDRNV</sequence>
<evidence type="ECO:0008006" key="4">
    <source>
        <dbReference type="Google" id="ProtNLM"/>
    </source>
</evidence>
<evidence type="ECO:0000313" key="3">
    <source>
        <dbReference type="Proteomes" id="UP000318733"/>
    </source>
</evidence>
<feature type="transmembrane region" description="Helical" evidence="1">
    <location>
        <begin position="12"/>
        <end position="32"/>
    </location>
</feature>
<feature type="transmembrane region" description="Helical" evidence="1">
    <location>
        <begin position="215"/>
        <end position="237"/>
    </location>
</feature>
<evidence type="ECO:0000256" key="1">
    <source>
        <dbReference type="SAM" id="Phobius"/>
    </source>
</evidence>
<feature type="transmembrane region" description="Helical" evidence="1">
    <location>
        <begin position="160"/>
        <end position="182"/>
    </location>
</feature>
<feature type="transmembrane region" description="Helical" evidence="1">
    <location>
        <begin position="81"/>
        <end position="102"/>
    </location>
</feature>